<proteinExistence type="predicted"/>
<comment type="subcellular location">
    <subcellularLocation>
        <location evidence="1">Target cell</location>
        <location evidence="1">Target cell cytoplasm</location>
    </subcellularLocation>
</comment>
<sequence>MPGMDPNEVLAVSQLIGGLAGAVTGQGEQGVYIGAGAAGNAVANNRQLHPSELELAKTLYAKAQKDGLPYTLQEIEAQMR</sequence>
<feature type="domain" description="VENN motif-containing" evidence="5">
    <location>
        <begin position="8"/>
        <end position="45"/>
    </location>
</feature>
<evidence type="ECO:0000313" key="7">
    <source>
        <dbReference type="Proteomes" id="UP000319212"/>
    </source>
</evidence>
<dbReference type="InterPro" id="IPR006914">
    <property type="entry name" value="VENN_dom"/>
</dbReference>
<keyword evidence="3" id="KW-1266">Target cell cytoplasm</keyword>
<evidence type="ECO:0000259" key="5">
    <source>
        <dbReference type="Pfam" id="PF04829"/>
    </source>
</evidence>
<reference evidence="6 7" key="1">
    <citation type="journal article" date="2019" name="Environ. Microbiol.">
        <title>Species interactions and distinct microbial communities in high Arctic permafrost affected cryosols are associated with the CH4 and CO2 gas fluxes.</title>
        <authorList>
            <person name="Altshuler I."/>
            <person name="Hamel J."/>
            <person name="Turney S."/>
            <person name="Magnuson E."/>
            <person name="Levesque R."/>
            <person name="Greer C."/>
            <person name="Whyte L.G."/>
        </authorList>
    </citation>
    <scope>NUCLEOTIDE SEQUENCE [LARGE SCALE GENOMIC DNA]</scope>
    <source>
        <strain evidence="6 7">S06.C</strain>
    </source>
</reference>
<dbReference type="AlphaFoldDB" id="A0A502E0F2"/>
<dbReference type="Proteomes" id="UP000319212">
    <property type="component" value="Unassembled WGS sequence"/>
</dbReference>
<dbReference type="Pfam" id="PF04829">
    <property type="entry name" value="PT-VENN"/>
    <property type="match status" value="1"/>
</dbReference>
<gene>
    <name evidence="6" type="ORF">EAH82_05195</name>
</gene>
<keyword evidence="2" id="KW-0800">Toxin</keyword>
<keyword evidence="4" id="KW-0843">Virulence</keyword>
<evidence type="ECO:0000256" key="3">
    <source>
        <dbReference type="ARBA" id="ARBA00022913"/>
    </source>
</evidence>
<dbReference type="RefSeq" id="WP_347233146.1">
    <property type="nucleotide sequence ID" value="NZ_RCZI01000001.1"/>
</dbReference>
<dbReference type="EMBL" id="RCZI01000001">
    <property type="protein sequence ID" value="TPG31067.1"/>
    <property type="molecule type" value="Genomic_DNA"/>
</dbReference>
<evidence type="ECO:0000256" key="2">
    <source>
        <dbReference type="ARBA" id="ARBA00022656"/>
    </source>
</evidence>
<name>A0A502E0F2_9BURK</name>
<comment type="caution">
    <text evidence="6">The sequence shown here is derived from an EMBL/GenBank/DDBJ whole genome shotgun (WGS) entry which is preliminary data.</text>
</comment>
<accession>A0A502E0F2</accession>
<dbReference type="GO" id="GO:0090729">
    <property type="term" value="F:toxin activity"/>
    <property type="evidence" value="ECO:0007669"/>
    <property type="project" value="UniProtKB-KW"/>
</dbReference>
<organism evidence="6 7">
    <name type="scientific">Variovorax guangxiensis</name>
    <dbReference type="NCBI Taxonomy" id="1775474"/>
    <lineage>
        <taxon>Bacteria</taxon>
        <taxon>Pseudomonadati</taxon>
        <taxon>Pseudomonadota</taxon>
        <taxon>Betaproteobacteria</taxon>
        <taxon>Burkholderiales</taxon>
        <taxon>Comamonadaceae</taxon>
        <taxon>Variovorax</taxon>
    </lineage>
</organism>
<protein>
    <recommendedName>
        <fullName evidence="5">VENN motif-containing domain-containing protein</fullName>
    </recommendedName>
</protein>
<evidence type="ECO:0000256" key="4">
    <source>
        <dbReference type="ARBA" id="ARBA00023026"/>
    </source>
</evidence>
<evidence type="ECO:0000256" key="1">
    <source>
        <dbReference type="ARBA" id="ARBA00004219"/>
    </source>
</evidence>
<evidence type="ECO:0000313" key="6">
    <source>
        <dbReference type="EMBL" id="TPG31067.1"/>
    </source>
</evidence>